<dbReference type="Pfam" id="PF13472">
    <property type="entry name" value="Lipase_GDSL_2"/>
    <property type="match status" value="2"/>
</dbReference>
<name>A0A2Z4Y941_SUMC1</name>
<dbReference type="PANTHER" id="PTHR30383:SF5">
    <property type="entry name" value="SGNH HYDROLASE-TYPE ESTERASE DOMAIN-CONTAINING PROTEIN"/>
    <property type="match status" value="1"/>
</dbReference>
<evidence type="ECO:0000313" key="3">
    <source>
        <dbReference type="Proteomes" id="UP000262583"/>
    </source>
</evidence>
<feature type="domain" description="SGNH hydrolase-type esterase" evidence="1">
    <location>
        <begin position="242"/>
        <end position="350"/>
    </location>
</feature>
<reference evidence="2 3" key="1">
    <citation type="submission" date="2018-05" db="EMBL/GenBank/DDBJ databases">
        <title>A metagenomic window into the 2 km-deep terrestrial subsurface aquifer revealed taxonomically and functionally diverse microbial community comprising novel uncultured bacterial lineages.</title>
        <authorList>
            <person name="Kadnikov V.V."/>
            <person name="Mardanov A.V."/>
            <person name="Beletsky A.V."/>
            <person name="Banks D."/>
            <person name="Pimenov N.V."/>
            <person name="Frank Y.A."/>
            <person name="Karnachuk O.V."/>
            <person name="Ravin N.V."/>
        </authorList>
    </citation>
    <scope>NUCLEOTIDE SEQUENCE [LARGE SCALE GENOMIC DNA]</scope>
    <source>
        <strain evidence="2">BY</strain>
    </source>
</reference>
<dbReference type="SUPFAM" id="SSF52266">
    <property type="entry name" value="SGNH hydrolase"/>
    <property type="match status" value="1"/>
</dbReference>
<dbReference type="EMBL" id="CP030759">
    <property type="protein sequence ID" value="AXA37566.1"/>
    <property type="molecule type" value="Genomic_DNA"/>
</dbReference>
<feature type="domain" description="SGNH hydrolase-type esterase" evidence="1">
    <location>
        <begin position="124"/>
        <end position="216"/>
    </location>
</feature>
<protein>
    <recommendedName>
        <fullName evidence="1">SGNH hydrolase-type esterase domain-containing protein</fullName>
    </recommendedName>
</protein>
<sequence>MGSLTRRIERQLLYSRLTAAQRRRRRWLAAFLAFATTLLAAELALRLAGYRVEQLLPAQQRELRESASRMLNEQLGTDAFLPDRFLLWKMKDGANVAGRDVNPLGLFGTPPSDKKSSGTVRILCMGDSVPALTYVTFPVIAERFLFRSRIARRFEILDASVVGYTSEQVLRRYRQLRRLQPDLVLVCVGWNDHAPPLNLPDCHLGYRTLFSEVLQRLFYWSRIYQWMSAPPAGGSRHKGPADFAMRVSKEQFEANLRSLIREVRKAKGEVLLVTQPWRDPQVGATASTNSPAESTATLQLSYHREYNDIVRKIAATDRVLLMDLEEEFTRRRREWLLESDGIHLSGAGHNLAARMLIGALRNCGYLSPQEFEVVVARARYESVAPDRPRARWAVEPSHAVVAIGQSVVFYVLVQNVGNTIWLREHVVPRFGLRQQVPYGGVEIFARITGQDAPLGRVTTAPLPQSIYPGESTSQTLVLAPVEQPGSYIVELGLRAAGIGELTRFGAESTTVSLTVRPE</sequence>
<evidence type="ECO:0000259" key="1">
    <source>
        <dbReference type="Pfam" id="PF13472"/>
    </source>
</evidence>
<dbReference type="InterPro" id="IPR013830">
    <property type="entry name" value="SGNH_hydro"/>
</dbReference>
<dbReference type="GO" id="GO:0004622">
    <property type="term" value="F:phosphatidylcholine lysophospholipase activity"/>
    <property type="evidence" value="ECO:0007669"/>
    <property type="project" value="TreeGrafter"/>
</dbReference>
<dbReference type="InterPro" id="IPR051532">
    <property type="entry name" value="Ester_Hydrolysis_Enzymes"/>
</dbReference>
<dbReference type="InterPro" id="IPR036514">
    <property type="entry name" value="SGNH_hydro_sf"/>
</dbReference>
<dbReference type="KEGG" id="schv:BRCON_2824"/>
<gene>
    <name evidence="2" type="ORF">BRCON_2824</name>
</gene>
<evidence type="ECO:0000313" key="2">
    <source>
        <dbReference type="EMBL" id="AXA37566.1"/>
    </source>
</evidence>
<dbReference type="AlphaFoldDB" id="A0A2Z4Y941"/>
<dbReference type="CDD" id="cd00229">
    <property type="entry name" value="SGNH_hydrolase"/>
    <property type="match status" value="1"/>
</dbReference>
<dbReference type="Proteomes" id="UP000262583">
    <property type="component" value="Chromosome"/>
</dbReference>
<proteinExistence type="predicted"/>
<organism evidence="2 3">
    <name type="scientific">Sumerlaea chitinivorans</name>
    <dbReference type="NCBI Taxonomy" id="2250252"/>
    <lineage>
        <taxon>Bacteria</taxon>
        <taxon>Candidatus Sumerlaeota</taxon>
        <taxon>Candidatus Sumerlaeia</taxon>
        <taxon>Candidatus Sumerlaeales</taxon>
        <taxon>Candidatus Sumerlaeaceae</taxon>
        <taxon>Candidatus Sumerlaea</taxon>
    </lineage>
</organism>
<dbReference type="Gene3D" id="3.40.50.1110">
    <property type="entry name" value="SGNH hydrolase"/>
    <property type="match status" value="1"/>
</dbReference>
<dbReference type="PANTHER" id="PTHR30383">
    <property type="entry name" value="THIOESTERASE 1/PROTEASE 1/LYSOPHOSPHOLIPASE L1"/>
    <property type="match status" value="1"/>
</dbReference>
<accession>A0A2Z4Y941</accession>